<organism evidence="1 2">
    <name type="scientific">Venturia nashicola</name>
    <dbReference type="NCBI Taxonomy" id="86259"/>
    <lineage>
        <taxon>Eukaryota</taxon>
        <taxon>Fungi</taxon>
        <taxon>Dikarya</taxon>
        <taxon>Ascomycota</taxon>
        <taxon>Pezizomycotina</taxon>
        <taxon>Dothideomycetes</taxon>
        <taxon>Pleosporomycetidae</taxon>
        <taxon>Venturiales</taxon>
        <taxon>Venturiaceae</taxon>
        <taxon>Venturia</taxon>
    </lineage>
</organism>
<dbReference type="Proteomes" id="UP000298493">
    <property type="component" value="Unassembled WGS sequence"/>
</dbReference>
<protein>
    <submittedName>
        <fullName evidence="1">Uncharacterized protein</fullName>
    </submittedName>
</protein>
<gene>
    <name evidence="1" type="ORF">E6O75_ATG00360</name>
</gene>
<sequence length="138" mass="15492">MVGACIKDLMPSEGRMKVEGSGGVSCSSAELGRSAQRVPVVWPEPYDYPQRTHGRIVDWYYDGSLLVLSDWYRAFREADGQGLRREADIGMESQYASPNSRMLNFHNTKTSQITMQKNDSKASKSTQAVAHVMKEQEN</sequence>
<evidence type="ECO:0000313" key="1">
    <source>
        <dbReference type="EMBL" id="TID27593.1"/>
    </source>
</evidence>
<evidence type="ECO:0000313" key="2">
    <source>
        <dbReference type="Proteomes" id="UP000298493"/>
    </source>
</evidence>
<keyword evidence="2" id="KW-1185">Reference proteome</keyword>
<comment type="caution">
    <text evidence="1">The sequence shown here is derived from an EMBL/GenBank/DDBJ whole genome shotgun (WGS) entry which is preliminary data.</text>
</comment>
<reference evidence="1 2" key="1">
    <citation type="submission" date="2019-04" db="EMBL/GenBank/DDBJ databases">
        <title>High contiguity whole genome sequence and gene annotation resource for two Venturia nashicola isolates.</title>
        <authorList>
            <person name="Prokchorchik M."/>
            <person name="Won K."/>
            <person name="Lee Y."/>
            <person name="Choi E.D."/>
            <person name="Segonzac C."/>
            <person name="Sohn K.H."/>
        </authorList>
    </citation>
    <scope>NUCLEOTIDE SEQUENCE [LARGE SCALE GENOMIC DNA]</scope>
    <source>
        <strain evidence="1 2">PRI2</strain>
    </source>
</reference>
<name>A0A4Z1PF53_9PEZI</name>
<dbReference type="EMBL" id="SNSC02000001">
    <property type="protein sequence ID" value="TID27593.1"/>
    <property type="molecule type" value="Genomic_DNA"/>
</dbReference>
<dbReference type="AlphaFoldDB" id="A0A4Z1PF53"/>
<proteinExistence type="predicted"/>
<accession>A0A4Z1PF53</accession>